<evidence type="ECO:0000256" key="3">
    <source>
        <dbReference type="ARBA" id="ARBA00022771"/>
    </source>
</evidence>
<evidence type="ECO:0000256" key="7">
    <source>
        <dbReference type="ARBA" id="ARBA00023242"/>
    </source>
</evidence>
<feature type="region of interest" description="Disordered" evidence="9">
    <location>
        <begin position="933"/>
        <end position="952"/>
    </location>
</feature>
<feature type="compositionally biased region" description="Polar residues" evidence="9">
    <location>
        <begin position="1596"/>
        <end position="1608"/>
    </location>
</feature>
<feature type="region of interest" description="Disordered" evidence="9">
    <location>
        <begin position="507"/>
        <end position="564"/>
    </location>
</feature>
<dbReference type="PRINTS" id="PR00619">
    <property type="entry name" value="GATAZNFINGER"/>
</dbReference>
<dbReference type="InterPro" id="IPR041681">
    <property type="entry name" value="PH_9"/>
</dbReference>
<proteinExistence type="predicted"/>
<feature type="compositionally biased region" description="Polar residues" evidence="9">
    <location>
        <begin position="116"/>
        <end position="134"/>
    </location>
</feature>
<keyword evidence="6" id="KW-0804">Transcription</keyword>
<dbReference type="InterPro" id="IPR011993">
    <property type="entry name" value="PH-like_dom_sf"/>
</dbReference>
<feature type="region of interest" description="Disordered" evidence="9">
    <location>
        <begin position="864"/>
        <end position="924"/>
    </location>
</feature>
<dbReference type="Pfam" id="PF01369">
    <property type="entry name" value="Sec7"/>
    <property type="match status" value="1"/>
</dbReference>
<dbReference type="InterPro" id="IPR023394">
    <property type="entry name" value="Sec7_C_sf"/>
</dbReference>
<evidence type="ECO:0000259" key="11">
    <source>
        <dbReference type="PROSITE" id="PS50190"/>
    </source>
</evidence>
<dbReference type="SUPFAM" id="SSF57716">
    <property type="entry name" value="Glucocorticoid receptor-like (DNA-binding domain)"/>
    <property type="match status" value="1"/>
</dbReference>
<keyword evidence="13" id="KW-1185">Reference proteome</keyword>
<dbReference type="Pfam" id="PF00320">
    <property type="entry name" value="GATA"/>
    <property type="match status" value="1"/>
</dbReference>
<dbReference type="Gene3D" id="2.30.29.30">
    <property type="entry name" value="Pleckstrin-homology domain (PH domain)/Phosphotyrosine-binding domain (PTB)"/>
    <property type="match status" value="1"/>
</dbReference>
<dbReference type="GO" id="GO:0000981">
    <property type="term" value="F:DNA-binding transcription factor activity, RNA polymerase II-specific"/>
    <property type="evidence" value="ECO:0007669"/>
    <property type="project" value="TreeGrafter"/>
</dbReference>
<dbReference type="EMBL" id="KV448155">
    <property type="protein sequence ID" value="OAX42509.1"/>
    <property type="molecule type" value="Genomic_DNA"/>
</dbReference>
<dbReference type="InterPro" id="IPR013088">
    <property type="entry name" value="Znf_NHR/GATA"/>
</dbReference>
<dbReference type="Proteomes" id="UP000092154">
    <property type="component" value="Unassembled WGS sequence"/>
</dbReference>
<feature type="compositionally biased region" description="Basic and acidic residues" evidence="9">
    <location>
        <begin position="989"/>
        <end position="999"/>
    </location>
</feature>
<evidence type="ECO:0000256" key="4">
    <source>
        <dbReference type="ARBA" id="ARBA00022833"/>
    </source>
</evidence>
<feature type="compositionally biased region" description="Low complexity" evidence="9">
    <location>
        <begin position="1172"/>
        <end position="1186"/>
    </location>
</feature>
<dbReference type="OrthoDB" id="2157641at2759"/>
<dbReference type="Pfam" id="PF08550">
    <property type="entry name" value="GATA_AreA"/>
    <property type="match status" value="1"/>
</dbReference>
<feature type="compositionally biased region" description="Polar residues" evidence="9">
    <location>
        <begin position="885"/>
        <end position="900"/>
    </location>
</feature>
<dbReference type="SMART" id="SM00222">
    <property type="entry name" value="Sec7"/>
    <property type="match status" value="1"/>
</dbReference>
<reference evidence="12 13" key="1">
    <citation type="submission" date="2016-06" db="EMBL/GenBank/DDBJ databases">
        <title>Comparative genomics of the ectomycorrhizal sister species Rhizopogon vinicolor and Rhizopogon vesiculosus (Basidiomycota: Boletales) reveals a divergence of the mating type B locus.</title>
        <authorList>
            <consortium name="DOE Joint Genome Institute"/>
            <person name="Mujic A.B."/>
            <person name="Kuo A."/>
            <person name="Tritt A."/>
            <person name="Lipzen A."/>
            <person name="Chen C."/>
            <person name="Johnson J."/>
            <person name="Sharma A."/>
            <person name="Barry K."/>
            <person name="Grigoriev I.V."/>
            <person name="Spatafora J.W."/>
        </authorList>
    </citation>
    <scope>NUCLEOTIDE SEQUENCE [LARGE SCALE GENOMIC DNA]</scope>
    <source>
        <strain evidence="12 13">AM-OR11-026</strain>
    </source>
</reference>
<protein>
    <recommendedName>
        <fullName evidence="14">SEC7 domain-containing protein</fullName>
    </recommendedName>
</protein>
<evidence type="ECO:0000256" key="9">
    <source>
        <dbReference type="SAM" id="MobiDB-lite"/>
    </source>
</evidence>
<feature type="compositionally biased region" description="Polar residues" evidence="9">
    <location>
        <begin position="812"/>
        <end position="825"/>
    </location>
</feature>
<feature type="compositionally biased region" description="Polar residues" evidence="9">
    <location>
        <begin position="708"/>
        <end position="753"/>
    </location>
</feature>
<dbReference type="GO" id="GO:0045944">
    <property type="term" value="P:positive regulation of transcription by RNA polymerase II"/>
    <property type="evidence" value="ECO:0007669"/>
    <property type="project" value="TreeGrafter"/>
</dbReference>
<feature type="region of interest" description="Disordered" evidence="9">
    <location>
        <begin position="1029"/>
        <end position="1370"/>
    </location>
</feature>
<dbReference type="GO" id="GO:0000122">
    <property type="term" value="P:negative regulation of transcription by RNA polymerase II"/>
    <property type="evidence" value="ECO:0007669"/>
    <property type="project" value="TreeGrafter"/>
</dbReference>
<feature type="domain" description="GATA-type" evidence="10">
    <location>
        <begin position="810"/>
        <end position="863"/>
    </location>
</feature>
<sequence>MNNILIRLGRIQIILLPINIIDRLFLGPTPQPLSPRRNSQTIIYNPADDPRRIPNNQVPLLNANLSRRPDGATTPFPPTLHTDLLSPASNNFTTFDHSHPVERSNVGLPPSLWMSPASTTPSTPLYSPLSQLTIPSHPDPSAHKLSSPSTAGSLSIDSKSTPFSDIFSDDLFGSPNPDCQSTFTSPRLSGSPDLESTPPYDDNDPEKLAKQDPLATQVWRMYARQKANLPHAQRMENLSWRMMALALKKKKEEEDAAKAEIKTEAAATPVPDAPASEEERGRRIDKGKAKVQVVGFDGTNQDGAEDDDLVPMDWRAVSRSRSRISMDWRPQSRSRSRPPQSMMAFDQHGMMSAHTDSRYQFPTTNGDFDKTLDRRNSYSNSHHDGPATSPSIPIPGTSASRSYPASSSAPRPGLLSGTLPALYEGQVDHDPHSFTHGLHHDAQLGQLNHSLSALNTPAFHPSSLPSFGFHGGSKLLADQSPNARAFPRHVRKTSFDHTVKRENIFTGVSGRHQVNGKPLSPDSLIGQKRRADGPHAESMLRADPSNVDGNPRTTQTQEDQYVSGSPFPSTPFNFCFPRDYMYDMHGGSHNEFSHMLHGTDDSHSSFHDSVPHSLNGSSFGPSVGTTSGVNEGLSAAAAAASAAMAEGYRMSSASANFPSDDALDYNHLLGLQYGNLDGGVNLTQGPYTVDPTQILPVEHGGDGVLQNYHASPSSDGWGNGITSSSTASPEPYLTSSASTPPSVEGATTGSNSRQMRKIPSTKRVAQEIRRKKSTLSPTIGTVSRSATSTPDLSTREGSAGTAKGSSDDGDQPPTSCTNCQTSTTPLWRRDPEGQPLCNACGLFFKLHGVVRPLSLKTDVIKKRNRASGAPNGNARKGTTGLPKIASSNTRPRASTTSTVPTGFANGRGTTNVNRVGLGPSSPGTLAVKRQRRMSTSAQMPSAPPTSRRGNETGLYSNLASFFKYAPPPPTQRSQMPPSSFANGQLRPVASKDLKESRRVSRTDLDFEQALRQGGTVKLKESLDVNALGVSDSPASEFTSPASRDSRTPRTHPYAYAPPTPVIVPPSPSPYPGPSSARCPSSNSSNDVFYDAEDSEIQTKRRSLYRSPGTSSSPDLATLVRKAKERGGALSPVAQQQMQMQAKMEKRTEQPPPLPVSSHASAKLLRPGQRPRSSTSAGASSSTSTSSPAPPMLQITPVPARPSKLGGRDPSSPSTSEWVMTSPRSRSSSTKGNGDKVLKNTVRAKTSAFLGKMLGQSSTRDRSRTDASLASSPRSRPPPFADTVAPPLPRVPDDAPRTSTAHVADIFASPFTSSTDHKPLPPIHRGTASDDSDDRSLVVIDPMSQTRDRTPSPDAHAHMRSNDKSKPDGRFISHVKRRSMSVSDIDLQKLNFTAPSSPAPTLPPKDDQAWESSTSLHGILSDFKGVLSKLDPDAGSSLDLHDPSTPARRVAYTRSKTGDGHGQTPESISQGDLSKSPLLPPVPTSTPIISLPTRSSLDFDTDPDPDVSSPSKGRVEPIIPPRTSSLQTPVRSRSGSGAVGSPRVSALRHGSSPLRSKGYGNQMQSAYRDMSRLRVQHSSAASSSEPSLLSPGDDGRSSSAQQELTTNDLILNRHASNPMFVRTDDMDNEDRGKDLAVKCYAEDEEFLAKEKIAEWLGGHGQVNKIALRHYMDYFDFTGLRLDNAFRRLCAKLYLKAETQQVDRILEEFSRRFWDCNPTRLYGSASVVHAVVYSILLLNTDLHIADIANRMSRSQFVRNTMTAVQMQNHPSRYGSSPDLDDDNSSGPLTTTSDGTETQSLARSKRSESIASWNSISKDTFLSSAAASSSAAVSTAQPSLNSSTTSFHHSSGPESKPPSTAPSMVTFDRSWEIDMESLLKEMYTAIKSQQILQPLGTTFMARVSTSSLSPSAAHLIGRNRSYRGPSDRLTTLKRGSIRGIQSILTPGYSPYSSSSSFDGRVSPSPSFATSTHDGLHSSMGAFYTPALGFASNLSHTIIREAQEDEDRSYGSHDTSSTNISITDEELALLGAPWAKEGMLCRKQYWESAGKRARSKNWMDVFVVIQRGELNMFTFGEHGGGFSAVVGGGNWLENAHSVGIVQLAHSLAHSLPPPGYNRQRPYCMVLTLSNGGVYFFQAGTEELVSEWVSTCNYWAARTSKEPLAGGVSNMEYGWNRITDALSGRAVSDEHKADYDRADSTSVRSGRSTRSKLGWKDGAASVRNPYPPWADRVVINDWKPPIPPSISSIHDEETQLEALQKYVHMLKKDLKDHNELREPMAALYPSRSANGAKAQTNWEKKSQFLLTEIVKYDSYVESLQSAMNLRLKKRGEKALERALVVAVPDDCDPATGSGNWKGYSGETIPEADEPSASRPSSHRREMEEG</sequence>
<dbReference type="InParanoid" id="A0A1B7NCH6"/>
<evidence type="ECO:0000259" key="10">
    <source>
        <dbReference type="PROSITE" id="PS50114"/>
    </source>
</evidence>
<dbReference type="PANTHER" id="PTHR10071:SF281">
    <property type="entry name" value="BOX A-BINDING FACTOR-RELATED"/>
    <property type="match status" value="1"/>
</dbReference>
<feature type="compositionally biased region" description="Basic and acidic residues" evidence="9">
    <location>
        <begin position="1345"/>
        <end position="1370"/>
    </location>
</feature>
<dbReference type="SUPFAM" id="SSF50729">
    <property type="entry name" value="PH domain-like"/>
    <property type="match status" value="1"/>
</dbReference>
<feature type="compositionally biased region" description="Polar residues" evidence="9">
    <location>
        <begin position="1032"/>
        <end position="1042"/>
    </location>
</feature>
<keyword evidence="4" id="KW-0862">Zinc</keyword>
<dbReference type="InterPro" id="IPR001849">
    <property type="entry name" value="PH_domain"/>
</dbReference>
<evidence type="ECO:0000256" key="2">
    <source>
        <dbReference type="ARBA" id="ARBA00022723"/>
    </source>
</evidence>
<feature type="compositionally biased region" description="Polar residues" evidence="9">
    <location>
        <begin position="1210"/>
        <end position="1231"/>
    </location>
</feature>
<dbReference type="GO" id="GO:0032012">
    <property type="term" value="P:regulation of ARF protein signal transduction"/>
    <property type="evidence" value="ECO:0007669"/>
    <property type="project" value="InterPro"/>
</dbReference>
<dbReference type="PROSITE" id="PS50190">
    <property type="entry name" value="SEC7"/>
    <property type="match status" value="1"/>
</dbReference>
<organism evidence="12 13">
    <name type="scientific">Rhizopogon vinicolor AM-OR11-026</name>
    <dbReference type="NCBI Taxonomy" id="1314800"/>
    <lineage>
        <taxon>Eukaryota</taxon>
        <taxon>Fungi</taxon>
        <taxon>Dikarya</taxon>
        <taxon>Basidiomycota</taxon>
        <taxon>Agaricomycotina</taxon>
        <taxon>Agaricomycetes</taxon>
        <taxon>Agaricomycetidae</taxon>
        <taxon>Boletales</taxon>
        <taxon>Suillineae</taxon>
        <taxon>Rhizopogonaceae</taxon>
        <taxon>Rhizopogon</taxon>
    </lineage>
</organism>
<dbReference type="Gene3D" id="3.30.50.10">
    <property type="entry name" value="Erythroid Transcription Factor GATA-1, subunit A"/>
    <property type="match status" value="1"/>
</dbReference>
<dbReference type="SUPFAM" id="SSF48425">
    <property type="entry name" value="Sec7 domain"/>
    <property type="match status" value="1"/>
</dbReference>
<feature type="region of interest" description="Disordered" evidence="9">
    <location>
        <begin position="1835"/>
        <end position="1860"/>
    </location>
</feature>
<dbReference type="CDD" id="cd00202">
    <property type="entry name" value="ZnF_GATA"/>
    <property type="match status" value="1"/>
</dbReference>
<feature type="region of interest" description="Disordered" evidence="9">
    <location>
        <begin position="320"/>
        <end position="342"/>
    </location>
</feature>
<feature type="region of interest" description="Disordered" evidence="9">
    <location>
        <begin position="115"/>
        <end position="208"/>
    </location>
</feature>
<feature type="domain" description="SEC7" evidence="11">
    <location>
        <begin position="1603"/>
        <end position="1780"/>
    </location>
</feature>
<keyword evidence="5" id="KW-0805">Transcription regulation</keyword>
<dbReference type="GO" id="GO:0005634">
    <property type="term" value="C:nucleus"/>
    <property type="evidence" value="ECO:0007669"/>
    <property type="project" value="UniProtKB-SubCell"/>
</dbReference>
<accession>A0A1B7NCH6</accession>
<dbReference type="PROSITE" id="PS00344">
    <property type="entry name" value="GATA_ZN_FINGER_1"/>
    <property type="match status" value="1"/>
</dbReference>
<feature type="compositionally biased region" description="Polar residues" evidence="9">
    <location>
        <begin position="1782"/>
        <end position="1799"/>
    </location>
</feature>
<feature type="compositionally biased region" description="Basic and acidic residues" evidence="9">
    <location>
        <begin position="367"/>
        <end position="385"/>
    </location>
</feature>
<feature type="region of interest" description="Disordered" evidence="9">
    <location>
        <begin position="1766"/>
        <end position="1802"/>
    </location>
</feature>
<keyword evidence="7" id="KW-0539">Nucleus</keyword>
<feature type="compositionally biased region" description="Basic and acidic residues" evidence="9">
    <location>
        <begin position="529"/>
        <end position="540"/>
    </location>
</feature>
<keyword evidence="2" id="KW-0479">Metal-binding</keyword>
<gene>
    <name evidence="12" type="ORF">K503DRAFT_853898</name>
</gene>
<dbReference type="GO" id="GO:0000978">
    <property type="term" value="F:RNA polymerase II cis-regulatory region sequence-specific DNA binding"/>
    <property type="evidence" value="ECO:0007669"/>
    <property type="project" value="TreeGrafter"/>
</dbReference>
<evidence type="ECO:0000313" key="12">
    <source>
        <dbReference type="EMBL" id="OAX42509.1"/>
    </source>
</evidence>
<dbReference type="GO" id="GO:0008270">
    <property type="term" value="F:zinc ion binding"/>
    <property type="evidence" value="ECO:0007669"/>
    <property type="project" value="UniProtKB-KW"/>
</dbReference>
<feature type="compositionally biased region" description="Polar residues" evidence="9">
    <location>
        <begin position="774"/>
        <end position="796"/>
    </location>
</feature>
<feature type="compositionally biased region" description="Low complexity" evidence="9">
    <location>
        <begin position="329"/>
        <end position="341"/>
    </location>
</feature>
<keyword evidence="3 8" id="KW-0863">Zinc-finger</keyword>
<feature type="compositionally biased region" description="Polar residues" evidence="9">
    <location>
        <begin position="1835"/>
        <end position="1851"/>
    </location>
</feature>
<feature type="compositionally biased region" description="Polar residues" evidence="9">
    <location>
        <begin position="144"/>
        <end position="163"/>
    </location>
</feature>
<dbReference type="InterPro" id="IPR000904">
    <property type="entry name" value="Sec7_dom"/>
</dbReference>
<feature type="compositionally biased region" description="Low complexity" evidence="9">
    <location>
        <begin position="398"/>
        <end position="412"/>
    </location>
</feature>
<dbReference type="InterPro" id="IPR039355">
    <property type="entry name" value="Transcription_factor_GATA"/>
</dbReference>
<dbReference type="Gene3D" id="1.10.1000.11">
    <property type="entry name" value="Arf Nucleotide-binding Site Opener,domain 2"/>
    <property type="match status" value="1"/>
</dbReference>
<feature type="compositionally biased region" description="Polar residues" evidence="9">
    <location>
        <begin position="177"/>
        <end position="188"/>
    </location>
</feature>
<dbReference type="GO" id="GO:0005085">
    <property type="term" value="F:guanyl-nucleotide exchange factor activity"/>
    <property type="evidence" value="ECO:0007669"/>
    <property type="project" value="InterPro"/>
</dbReference>
<dbReference type="PROSITE" id="PS50114">
    <property type="entry name" value="GATA_ZN_FINGER_2"/>
    <property type="match status" value="1"/>
</dbReference>
<dbReference type="SMART" id="SM00233">
    <property type="entry name" value="PH"/>
    <property type="match status" value="1"/>
</dbReference>
<feature type="compositionally biased region" description="Low complexity" evidence="9">
    <location>
        <begin position="1528"/>
        <end position="1544"/>
    </location>
</feature>
<dbReference type="InterPro" id="IPR013860">
    <property type="entry name" value="AreA_GATA"/>
</dbReference>
<dbReference type="InterPro" id="IPR000679">
    <property type="entry name" value="Znf_GATA"/>
</dbReference>
<feature type="compositionally biased region" description="Low complexity" evidence="9">
    <location>
        <begin position="1073"/>
        <end position="1085"/>
    </location>
</feature>
<evidence type="ECO:0000256" key="6">
    <source>
        <dbReference type="ARBA" id="ARBA00023163"/>
    </source>
</evidence>
<evidence type="ECO:0008006" key="14">
    <source>
        <dbReference type="Google" id="ProtNLM"/>
    </source>
</evidence>
<feature type="region of interest" description="Disordered" evidence="9">
    <location>
        <begin position="1453"/>
        <end position="1608"/>
    </location>
</feature>
<name>A0A1B7NCH6_9AGAM</name>
<feature type="region of interest" description="Disordered" evidence="9">
    <location>
        <begin position="2341"/>
        <end position="2380"/>
    </location>
</feature>
<feature type="region of interest" description="Disordered" evidence="9">
    <location>
        <begin position="1390"/>
        <end position="1412"/>
    </location>
</feature>
<dbReference type="PANTHER" id="PTHR10071">
    <property type="entry name" value="TRANSCRIPTION FACTOR GATA FAMILY MEMBER"/>
    <property type="match status" value="1"/>
</dbReference>
<feature type="compositionally biased region" description="Basic and acidic residues" evidence="9">
    <location>
        <begin position="2184"/>
        <end position="2194"/>
    </location>
</feature>
<comment type="subcellular location">
    <subcellularLocation>
        <location evidence="1">Nucleus</location>
    </subcellularLocation>
</comment>
<feature type="region of interest" description="Disordered" evidence="9">
    <location>
        <begin position="357"/>
        <end position="417"/>
    </location>
</feature>
<feature type="compositionally biased region" description="Pro residues" evidence="9">
    <location>
        <begin position="1274"/>
        <end position="1289"/>
    </location>
</feature>
<dbReference type="Pfam" id="PF15410">
    <property type="entry name" value="PH_9"/>
    <property type="match status" value="1"/>
</dbReference>
<dbReference type="SMART" id="SM00401">
    <property type="entry name" value="ZnF_GATA"/>
    <property type="match status" value="1"/>
</dbReference>
<evidence type="ECO:0000256" key="8">
    <source>
        <dbReference type="PROSITE-ProRule" id="PRU00094"/>
    </source>
</evidence>
<feature type="region of interest" description="Disordered" evidence="9">
    <location>
        <begin position="965"/>
        <end position="999"/>
    </location>
</feature>
<feature type="region of interest" description="Disordered" evidence="9">
    <location>
        <begin position="693"/>
        <end position="832"/>
    </location>
</feature>
<feature type="region of interest" description="Disordered" evidence="9">
    <location>
        <begin position="2184"/>
        <end position="2207"/>
    </location>
</feature>
<feature type="compositionally biased region" description="Low complexity" evidence="9">
    <location>
        <begin position="1577"/>
        <end position="1590"/>
    </location>
</feature>
<dbReference type="CDD" id="cd00171">
    <property type="entry name" value="Sec7"/>
    <property type="match status" value="1"/>
</dbReference>
<dbReference type="InterPro" id="IPR035999">
    <property type="entry name" value="Sec7_dom_sf"/>
</dbReference>
<evidence type="ECO:0000313" key="13">
    <source>
        <dbReference type="Proteomes" id="UP000092154"/>
    </source>
</evidence>
<dbReference type="FunFam" id="3.30.50.10:FF:000007">
    <property type="entry name" value="Nitrogen regulatory AreA, N-terminal"/>
    <property type="match status" value="1"/>
</dbReference>
<feature type="compositionally biased region" description="Polar residues" evidence="9">
    <location>
        <begin position="547"/>
        <end position="564"/>
    </location>
</feature>
<feature type="compositionally biased region" description="Low complexity" evidence="9">
    <location>
        <begin position="1484"/>
        <end position="1497"/>
    </location>
</feature>
<feature type="compositionally biased region" description="Pro residues" evidence="9">
    <location>
        <begin position="1055"/>
        <end position="1072"/>
    </location>
</feature>
<evidence type="ECO:0000256" key="1">
    <source>
        <dbReference type="ARBA" id="ARBA00004123"/>
    </source>
</evidence>
<dbReference type="STRING" id="1314800.A0A1B7NCH6"/>
<evidence type="ECO:0000256" key="5">
    <source>
        <dbReference type="ARBA" id="ARBA00023015"/>
    </source>
</evidence>